<dbReference type="Proteomes" id="UP000249842">
    <property type="component" value="Unassembled WGS sequence"/>
</dbReference>
<reference evidence="3" key="1">
    <citation type="submission" date="2018-05" db="EMBL/GenBank/DDBJ databases">
        <authorList>
            <person name="Li X."/>
        </authorList>
    </citation>
    <scope>NUCLEOTIDE SEQUENCE [LARGE SCALE GENOMIC DNA]</scope>
    <source>
        <strain evidence="3">HKS-05</strain>
    </source>
</reference>
<comment type="caution">
    <text evidence="2">The sequence shown here is derived from an EMBL/GenBank/DDBJ whole genome shotgun (WGS) entry which is preliminary data.</text>
</comment>
<dbReference type="EMBL" id="QFYP01000001">
    <property type="protein sequence ID" value="RAK59433.1"/>
    <property type="molecule type" value="Genomic_DNA"/>
</dbReference>
<dbReference type="PANTHER" id="PTHR47197:SF3">
    <property type="entry name" value="DIHYDRO-HEME D1 DEHYDROGENASE"/>
    <property type="match status" value="1"/>
</dbReference>
<evidence type="ECO:0000313" key="2">
    <source>
        <dbReference type="EMBL" id="RAK59433.1"/>
    </source>
</evidence>
<keyword evidence="3" id="KW-1185">Reference proteome</keyword>
<name>A0A328AWS8_9CAUL</name>
<protein>
    <submittedName>
        <fullName evidence="2">YncE family protein</fullName>
    </submittedName>
</protein>
<accession>A0A328AWS8</accession>
<dbReference type="InterPro" id="IPR051200">
    <property type="entry name" value="Host-pathogen_enzymatic-act"/>
</dbReference>
<proteinExistence type="predicted"/>
<dbReference type="PANTHER" id="PTHR47197">
    <property type="entry name" value="PROTEIN NIRF"/>
    <property type="match status" value="1"/>
</dbReference>
<dbReference type="InterPro" id="IPR015943">
    <property type="entry name" value="WD40/YVTN_repeat-like_dom_sf"/>
</dbReference>
<dbReference type="InterPro" id="IPR011048">
    <property type="entry name" value="Haem_d1_sf"/>
</dbReference>
<dbReference type="Gene3D" id="2.130.10.10">
    <property type="entry name" value="YVTN repeat-like/Quinoprotein amine dehydrogenase"/>
    <property type="match status" value="2"/>
</dbReference>
<dbReference type="AlphaFoldDB" id="A0A328AWS8"/>
<feature type="chain" id="PRO_5016378620" evidence="1">
    <location>
        <begin position="24"/>
        <end position="334"/>
    </location>
</feature>
<gene>
    <name evidence="2" type="ORF">DJ021_06235</name>
</gene>
<organism evidence="2 3">
    <name type="scientific">Phenylobacterium hankyongense</name>
    <dbReference type="NCBI Taxonomy" id="1813876"/>
    <lineage>
        <taxon>Bacteria</taxon>
        <taxon>Pseudomonadati</taxon>
        <taxon>Pseudomonadota</taxon>
        <taxon>Alphaproteobacteria</taxon>
        <taxon>Caulobacterales</taxon>
        <taxon>Caulobacteraceae</taxon>
        <taxon>Phenylobacterium</taxon>
    </lineage>
</organism>
<evidence type="ECO:0000313" key="3">
    <source>
        <dbReference type="Proteomes" id="UP000249842"/>
    </source>
</evidence>
<dbReference type="OrthoDB" id="7187796at2"/>
<dbReference type="RefSeq" id="WP_111456726.1">
    <property type="nucleotide sequence ID" value="NZ_QFYP01000001.1"/>
</dbReference>
<keyword evidence="1" id="KW-0732">Signal</keyword>
<feature type="signal peptide" evidence="1">
    <location>
        <begin position="1"/>
        <end position="23"/>
    </location>
</feature>
<sequence>MRLRLSLALTAAVMAATAGHAAAQPPAYHLVDKIALPDGGWDLATFDPVLRRLYLARNEAVTAVDVDTGRVTGALAAIKHGHTVVPLKGGAEIMVTDSGPNTAEFFDARTGAALASVPAGLKPDAAAFDAASGLAVAMNGKSGDLTLIDPNTRKAVGKIDIGGALELGAGDGQGRLFVNVEDLNQVAVVDLKARKVVARIPLTGCEGPTGIAYLPVSRRVVSSCVNGVATVANPATGKVERTLPIGPRPDSVLYDAKRKVAFIPTGEELDLFADDAAGVRPLGKVATQAGARTGALDEKTGRVYLPAAEYTPASTPNGKPQVKPGSVVLLVLEP</sequence>
<evidence type="ECO:0000256" key="1">
    <source>
        <dbReference type="SAM" id="SignalP"/>
    </source>
</evidence>
<dbReference type="SUPFAM" id="SSF51004">
    <property type="entry name" value="C-terminal (heme d1) domain of cytochrome cd1-nitrite reductase"/>
    <property type="match status" value="1"/>
</dbReference>